<accession>A0A836GU47</accession>
<dbReference type="Gene3D" id="2.130.10.10">
    <property type="entry name" value="YVTN repeat-like/Quinoprotein amine dehydrogenase"/>
    <property type="match status" value="1"/>
</dbReference>
<feature type="compositionally biased region" description="Basic and acidic residues" evidence="4">
    <location>
        <begin position="618"/>
        <end position="631"/>
    </location>
</feature>
<feature type="compositionally biased region" description="Low complexity" evidence="4">
    <location>
        <begin position="33"/>
        <end position="42"/>
    </location>
</feature>
<dbReference type="Proteomes" id="UP000674143">
    <property type="component" value="Unassembled WGS sequence"/>
</dbReference>
<proteinExistence type="predicted"/>
<feature type="region of interest" description="Disordered" evidence="4">
    <location>
        <begin position="1"/>
        <end position="46"/>
    </location>
</feature>
<dbReference type="InterPro" id="IPR036322">
    <property type="entry name" value="WD40_repeat_dom_sf"/>
</dbReference>
<dbReference type="GeneID" id="92356234"/>
<feature type="compositionally biased region" description="Polar residues" evidence="4">
    <location>
        <begin position="159"/>
        <end position="168"/>
    </location>
</feature>
<dbReference type="GO" id="GO:0005680">
    <property type="term" value="C:anaphase-promoting complex"/>
    <property type="evidence" value="ECO:0007669"/>
    <property type="project" value="TreeGrafter"/>
</dbReference>
<evidence type="ECO:0000313" key="5">
    <source>
        <dbReference type="EMBL" id="KAG5464770.1"/>
    </source>
</evidence>
<dbReference type="RefSeq" id="XP_067058401.1">
    <property type="nucleotide sequence ID" value="XM_067202300.1"/>
</dbReference>
<name>A0A836GU47_9TRYP</name>
<dbReference type="InterPro" id="IPR001680">
    <property type="entry name" value="WD40_rpt"/>
</dbReference>
<dbReference type="GO" id="GO:0031145">
    <property type="term" value="P:anaphase-promoting complex-dependent catabolic process"/>
    <property type="evidence" value="ECO:0007669"/>
    <property type="project" value="TreeGrafter"/>
</dbReference>
<comment type="caution">
    <text evidence="5">The sequence shown here is derived from an EMBL/GenBank/DDBJ whole genome shotgun (WGS) entry which is preliminary data.</text>
</comment>
<dbReference type="InterPro" id="IPR015943">
    <property type="entry name" value="WD40/YVTN_repeat-like_dom_sf"/>
</dbReference>
<feature type="region of interest" description="Disordered" evidence="4">
    <location>
        <begin position="159"/>
        <end position="185"/>
    </location>
</feature>
<dbReference type="Pfam" id="PF00400">
    <property type="entry name" value="WD40"/>
    <property type="match status" value="1"/>
</dbReference>
<sequence length="759" mass="78215">MPSQSLYHGGGSARANSHLPASMSPSSPPSSPYAPSSSSLSQHARRSRLITPLAGSSAGLTATMISPTDMGTAVASPSPTGVLRPPVSAEATTSLSALTASSRPGRASWLPTRLTSSYCVLSAAGLQEDFYTSCLSWGTNQMALALQEDLVLFHPSRPRQASSTTRISTPPAPGDACSQTGTKPSLAFPGPRRATAVAMTRFQETSCFLGMSNGAVELYEGRGDGTLQCAVAFAMPSPPTSYLSSLVLGSDDGSGAASTASPTSRAARAFGLLSSAVSSISCVGTSSRHPWLGCAATAARGLVTLDARQMQPVIRFGTGAELSQDERAPSTSTVAACVASAGSSAVSKLQRAATFLRQHDRLCSVSWNATGSLVATGSGSGIVRVWSLSAPQRPLHTILVDQDCTVKALCFHPGRPYVLLIGASAGGAGLRTYDLSGAEPFLISTGATAAPVTQALYDPEGHYAVTGAGAPSSPVSSFSPPPYPVLTAHAELGPAGGGGGSVFHEPGSGWRLSSSSRPNVTTGSSGMGVSGGATFLRDSWDEMEMSASPLSAAFETTAGLGGTIPSESSSSSAAAHSSPANALVVWRCGTRRRENFLREALLHHGNGRGGSTGGQVDFARHGDDADGSGRDAEEDDASADDSSDAAKVGCRIRGGLRGSTSIASGGHRSEIGYPKSEWMPMYALPGHRARPLLICAPFPQSPFAGCYASIAGGEDGTIRFWRFFETTSDATHWQHRRHAQQQSATTQEEMELLATPVLR</sequence>
<dbReference type="GO" id="GO:0010997">
    <property type="term" value="F:anaphase-promoting complex binding"/>
    <property type="evidence" value="ECO:0007669"/>
    <property type="project" value="InterPro"/>
</dbReference>
<reference evidence="6" key="1">
    <citation type="journal article" date="2021" name="Microbiol. Resour. Announc.">
        <title>LGAAP: Leishmaniinae Genome Assembly and Annotation Pipeline.</title>
        <authorList>
            <person name="Almutairi H."/>
            <person name="Urbaniak M.D."/>
            <person name="Bates M.D."/>
            <person name="Jariyapan N."/>
            <person name="Kwakye-Nuako G."/>
            <person name="Thomaz-Soccol V."/>
            <person name="Al-Salem W.S."/>
            <person name="Dillon R.J."/>
            <person name="Bates P.A."/>
            <person name="Gatherer D."/>
        </authorList>
    </citation>
    <scope>NUCLEOTIDE SEQUENCE [LARGE SCALE GENOMIC DNA]</scope>
</reference>
<evidence type="ECO:0000256" key="1">
    <source>
        <dbReference type="ARBA" id="ARBA00022574"/>
    </source>
</evidence>
<evidence type="ECO:0000256" key="4">
    <source>
        <dbReference type="SAM" id="MobiDB-lite"/>
    </source>
</evidence>
<dbReference type="InterPro" id="IPR033010">
    <property type="entry name" value="Cdc20/Fizzy"/>
</dbReference>
<organism evidence="5 6">
    <name type="scientific">Leishmania orientalis</name>
    <dbReference type="NCBI Taxonomy" id="2249476"/>
    <lineage>
        <taxon>Eukaryota</taxon>
        <taxon>Discoba</taxon>
        <taxon>Euglenozoa</taxon>
        <taxon>Kinetoplastea</taxon>
        <taxon>Metakinetoplastina</taxon>
        <taxon>Trypanosomatida</taxon>
        <taxon>Trypanosomatidae</taxon>
        <taxon>Leishmaniinae</taxon>
        <taxon>Leishmania</taxon>
    </lineage>
</organism>
<reference evidence="6" key="2">
    <citation type="journal article" date="2021" name="Sci. Data">
        <title>Chromosome-scale genome sequencing, assembly and annotation of six genomes from subfamily Leishmaniinae.</title>
        <authorList>
            <person name="Almutairi H."/>
            <person name="Urbaniak M.D."/>
            <person name="Bates M.D."/>
            <person name="Jariyapan N."/>
            <person name="Kwakye-Nuako G."/>
            <person name="Thomaz Soccol V."/>
            <person name="Al-Salem W.S."/>
            <person name="Dillon R.J."/>
            <person name="Bates P.A."/>
            <person name="Gatherer D."/>
        </authorList>
    </citation>
    <scope>NUCLEOTIDE SEQUENCE [LARGE SCALE GENOMIC DNA]</scope>
</reference>
<evidence type="ECO:0000313" key="6">
    <source>
        <dbReference type="Proteomes" id="UP000674143"/>
    </source>
</evidence>
<dbReference type="GO" id="GO:1905786">
    <property type="term" value="P:positive regulation of anaphase-promoting complex-dependent catabolic process"/>
    <property type="evidence" value="ECO:0007669"/>
    <property type="project" value="TreeGrafter"/>
</dbReference>
<dbReference type="KEGG" id="loi:92356234"/>
<dbReference type="AlphaFoldDB" id="A0A836GU47"/>
<dbReference type="SUPFAM" id="SSF50978">
    <property type="entry name" value="WD40 repeat-like"/>
    <property type="match status" value="1"/>
</dbReference>
<protein>
    <submittedName>
        <fullName evidence="5">Uncharacterized protein</fullName>
    </submittedName>
</protein>
<feature type="compositionally biased region" description="Acidic residues" evidence="4">
    <location>
        <begin position="632"/>
        <end position="643"/>
    </location>
</feature>
<evidence type="ECO:0000256" key="2">
    <source>
        <dbReference type="ARBA" id="ARBA00022737"/>
    </source>
</evidence>
<evidence type="ECO:0000256" key="3">
    <source>
        <dbReference type="PROSITE-ProRule" id="PRU00221"/>
    </source>
</evidence>
<keyword evidence="6" id="KW-1185">Reference proteome</keyword>
<feature type="repeat" description="WD" evidence="3">
    <location>
        <begin position="355"/>
        <end position="389"/>
    </location>
</feature>
<dbReference type="PROSITE" id="PS50082">
    <property type="entry name" value="WD_REPEATS_2"/>
    <property type="match status" value="1"/>
</dbReference>
<dbReference type="SMART" id="SM00320">
    <property type="entry name" value="WD40"/>
    <property type="match status" value="2"/>
</dbReference>
<dbReference type="PANTHER" id="PTHR19918:SF64">
    <property type="entry name" value="GUANINE NUCLEOTIDE-BINDING PROTEIN SUBUNIT BETA-LIKE PROTEIN"/>
    <property type="match status" value="1"/>
</dbReference>
<feature type="region of interest" description="Disordered" evidence="4">
    <location>
        <begin position="736"/>
        <end position="759"/>
    </location>
</feature>
<dbReference type="EMBL" id="JAFHLR010000036">
    <property type="protein sequence ID" value="KAG5464770.1"/>
    <property type="molecule type" value="Genomic_DNA"/>
</dbReference>
<feature type="region of interest" description="Disordered" evidence="4">
    <location>
        <begin position="603"/>
        <end position="645"/>
    </location>
</feature>
<gene>
    <name evidence="5" type="ORF">LSCM4_00211</name>
</gene>
<keyword evidence="2" id="KW-0677">Repeat</keyword>
<dbReference type="GO" id="GO:1990757">
    <property type="term" value="F:ubiquitin ligase activator activity"/>
    <property type="evidence" value="ECO:0007669"/>
    <property type="project" value="TreeGrafter"/>
</dbReference>
<keyword evidence="1 3" id="KW-0853">WD repeat</keyword>
<dbReference type="PANTHER" id="PTHR19918">
    <property type="entry name" value="CELL DIVISION CYCLE 20 CDC20 FIZZY -RELATED"/>
    <property type="match status" value="1"/>
</dbReference>